<reference evidence="2" key="1">
    <citation type="submission" date="2014-09" db="EMBL/GenBank/DDBJ databases">
        <authorList>
            <person name="Magalhaes I.L.F."/>
            <person name="Oliveira U."/>
            <person name="Santos F.R."/>
            <person name="Vidigal T.H.D.A."/>
            <person name="Brescovit A.D."/>
            <person name="Santos A.J."/>
        </authorList>
    </citation>
    <scope>NUCLEOTIDE SEQUENCE</scope>
    <source>
        <tissue evidence="2">Shoot tissue taken approximately 20 cm above the soil surface</tissue>
    </source>
</reference>
<evidence type="ECO:0000313" key="2">
    <source>
        <dbReference type="EMBL" id="JAD19857.1"/>
    </source>
</evidence>
<feature type="signal peptide" evidence="1">
    <location>
        <begin position="1"/>
        <end position="23"/>
    </location>
</feature>
<evidence type="ECO:0000256" key="1">
    <source>
        <dbReference type="SAM" id="SignalP"/>
    </source>
</evidence>
<dbReference type="AlphaFoldDB" id="A0A0A8Y802"/>
<feature type="chain" id="PRO_5002043268" evidence="1">
    <location>
        <begin position="24"/>
        <end position="96"/>
    </location>
</feature>
<dbReference type="EMBL" id="GBRH01278038">
    <property type="protein sequence ID" value="JAD19857.1"/>
    <property type="molecule type" value="Transcribed_RNA"/>
</dbReference>
<organism evidence="2">
    <name type="scientific">Arundo donax</name>
    <name type="common">Giant reed</name>
    <name type="synonym">Donax arundinaceus</name>
    <dbReference type="NCBI Taxonomy" id="35708"/>
    <lineage>
        <taxon>Eukaryota</taxon>
        <taxon>Viridiplantae</taxon>
        <taxon>Streptophyta</taxon>
        <taxon>Embryophyta</taxon>
        <taxon>Tracheophyta</taxon>
        <taxon>Spermatophyta</taxon>
        <taxon>Magnoliopsida</taxon>
        <taxon>Liliopsida</taxon>
        <taxon>Poales</taxon>
        <taxon>Poaceae</taxon>
        <taxon>PACMAD clade</taxon>
        <taxon>Arundinoideae</taxon>
        <taxon>Arundineae</taxon>
        <taxon>Arundo</taxon>
    </lineage>
</organism>
<name>A0A0A8Y802_ARUDO</name>
<proteinExistence type="predicted"/>
<reference evidence="2" key="2">
    <citation type="journal article" date="2015" name="Data Brief">
        <title>Shoot transcriptome of the giant reed, Arundo donax.</title>
        <authorList>
            <person name="Barrero R.A."/>
            <person name="Guerrero F.D."/>
            <person name="Moolhuijzen P."/>
            <person name="Goolsby J.A."/>
            <person name="Tidwell J."/>
            <person name="Bellgard S.E."/>
            <person name="Bellgard M.I."/>
        </authorList>
    </citation>
    <scope>NUCLEOTIDE SEQUENCE</scope>
    <source>
        <tissue evidence="2">Shoot tissue taken approximately 20 cm above the soil surface</tissue>
    </source>
</reference>
<protein>
    <submittedName>
        <fullName evidence="2">Uncharacterized protein</fullName>
    </submittedName>
</protein>
<accession>A0A0A8Y802</accession>
<sequence length="96" mass="10761">MVSSSTFVWLACLPGCFFPSSFFSPCPPSAQTAGRPWEKLNRVGDEPRGDSIWRGEDGLKLHELDSSRYKLDPCGDEFNLGGRNWIQWGKAPMLQP</sequence>
<keyword evidence="1" id="KW-0732">Signal</keyword>